<dbReference type="RefSeq" id="WP_214417980.1">
    <property type="nucleotide sequence ID" value="NZ_JAEQMM010000003.1"/>
</dbReference>
<dbReference type="EMBL" id="JAEQMM010000003">
    <property type="protein sequence ID" value="MBT1138857.1"/>
    <property type="molecule type" value="Genomic_DNA"/>
</dbReference>
<dbReference type="InterPro" id="IPR016181">
    <property type="entry name" value="Acyl_CoA_acyltransferase"/>
</dbReference>
<dbReference type="Pfam" id="PF13302">
    <property type="entry name" value="Acetyltransf_3"/>
    <property type="match status" value="1"/>
</dbReference>
<evidence type="ECO:0000313" key="3">
    <source>
        <dbReference type="Proteomes" id="UP000694640"/>
    </source>
</evidence>
<accession>A0ABS5UK03</accession>
<dbReference type="Gene3D" id="3.40.630.30">
    <property type="match status" value="1"/>
</dbReference>
<protein>
    <submittedName>
        <fullName evidence="2">GNAT family N-acetyltransferase</fullName>
    </submittedName>
</protein>
<organism evidence="2 3">
    <name type="scientific">Lactiplantibacillus argentoratensis</name>
    <dbReference type="NCBI Taxonomy" id="271881"/>
    <lineage>
        <taxon>Bacteria</taxon>
        <taxon>Bacillati</taxon>
        <taxon>Bacillota</taxon>
        <taxon>Bacilli</taxon>
        <taxon>Lactobacillales</taxon>
        <taxon>Lactobacillaceae</taxon>
        <taxon>Lactiplantibacillus</taxon>
    </lineage>
</organism>
<dbReference type="PANTHER" id="PTHR43415">
    <property type="entry name" value="SPERMIDINE N(1)-ACETYLTRANSFERASE"/>
    <property type="match status" value="1"/>
</dbReference>
<dbReference type="PROSITE" id="PS51186">
    <property type="entry name" value="GNAT"/>
    <property type="match status" value="1"/>
</dbReference>
<dbReference type="InterPro" id="IPR000182">
    <property type="entry name" value="GNAT_dom"/>
</dbReference>
<name>A0ABS5UK03_9LACO</name>
<dbReference type="Proteomes" id="UP000694640">
    <property type="component" value="Unassembled WGS sequence"/>
</dbReference>
<proteinExistence type="predicted"/>
<reference evidence="2 3" key="1">
    <citation type="submission" date="2021-01" db="EMBL/GenBank/DDBJ databases">
        <title>High-quality draft genome sequence data of six Lactiplantibacillus plantarum subsp. argentoratensis strains isolated from various Greek sourdoughs.</title>
        <authorList>
            <person name="Syrokou M.K."/>
            <person name="Paramithiotis S."/>
            <person name="Skandamis P.N."/>
            <person name="Drosinos E.H."/>
            <person name="Bosnea L."/>
            <person name="Mataragas M."/>
        </authorList>
    </citation>
    <scope>NUCLEOTIDE SEQUENCE [LARGE SCALE GENOMIC DNA]</scope>
    <source>
        <strain evidence="2 3">LQC 2520</strain>
    </source>
</reference>
<evidence type="ECO:0000259" key="1">
    <source>
        <dbReference type="PROSITE" id="PS51186"/>
    </source>
</evidence>
<feature type="domain" description="N-acetyltransferase" evidence="1">
    <location>
        <begin position="5"/>
        <end position="170"/>
    </location>
</feature>
<dbReference type="PANTHER" id="PTHR43415:SF4">
    <property type="entry name" value="N-ACETYLTRANSFERASE DOMAIN-CONTAINING PROTEIN"/>
    <property type="match status" value="1"/>
</dbReference>
<comment type="caution">
    <text evidence="2">The sequence shown here is derived from an EMBL/GenBank/DDBJ whole genome shotgun (WGS) entry which is preliminary data.</text>
</comment>
<sequence>MTATITIRPLQRAELTTLWQLGFSDPNAEWTRWNGPYFHDQLPTQTDFETIIGPRDWLIRPRNWVITRDGVIVGSVNWHFVDGSLKRWLEVGIIIYNQEHWGEHIGRTALTKWLTHLFQEETTLPHIGLTTWSGNTRMMRLAEAVGLKQEARIPQVRYWQGQYYDSVKYGIIRNDWQVQKRLKENICSPCESTV</sequence>
<keyword evidence="3" id="KW-1185">Reference proteome</keyword>
<evidence type="ECO:0000313" key="2">
    <source>
        <dbReference type="EMBL" id="MBT1138857.1"/>
    </source>
</evidence>
<dbReference type="SUPFAM" id="SSF55729">
    <property type="entry name" value="Acyl-CoA N-acyltransferases (Nat)"/>
    <property type="match status" value="1"/>
</dbReference>
<gene>
    <name evidence="2" type="ORF">JKL17_12110</name>
</gene>